<dbReference type="PANTHER" id="PTHR43806">
    <property type="entry name" value="PEPTIDASE S8"/>
    <property type="match status" value="1"/>
</dbReference>
<dbReference type="GO" id="GO:0006508">
    <property type="term" value="P:proteolysis"/>
    <property type="evidence" value="ECO:0007669"/>
    <property type="project" value="UniProtKB-KW"/>
</dbReference>
<evidence type="ECO:0000256" key="9">
    <source>
        <dbReference type="SAM" id="SignalP"/>
    </source>
</evidence>
<dbReference type="EMBL" id="FMHV01000002">
    <property type="protein sequence ID" value="SCL19095.1"/>
    <property type="molecule type" value="Genomic_DNA"/>
</dbReference>
<evidence type="ECO:0000256" key="8">
    <source>
        <dbReference type="SAM" id="MobiDB-lite"/>
    </source>
</evidence>
<dbReference type="Gene3D" id="3.40.50.200">
    <property type="entry name" value="Peptidase S8/S53 domain"/>
    <property type="match status" value="1"/>
</dbReference>
<evidence type="ECO:0000256" key="3">
    <source>
        <dbReference type="ARBA" id="ARBA00022801"/>
    </source>
</evidence>
<evidence type="ECO:0000256" key="7">
    <source>
        <dbReference type="RuleBase" id="RU003355"/>
    </source>
</evidence>
<organism evidence="11 12">
    <name type="scientific">Micromonospora rhizosphaerae</name>
    <dbReference type="NCBI Taxonomy" id="568872"/>
    <lineage>
        <taxon>Bacteria</taxon>
        <taxon>Bacillati</taxon>
        <taxon>Actinomycetota</taxon>
        <taxon>Actinomycetes</taxon>
        <taxon>Micromonosporales</taxon>
        <taxon>Micromonosporaceae</taxon>
        <taxon>Micromonospora</taxon>
    </lineage>
</organism>
<dbReference type="Pfam" id="PF00082">
    <property type="entry name" value="Peptidase_S8"/>
    <property type="match status" value="1"/>
</dbReference>
<gene>
    <name evidence="11" type="ORF">GA0070624_1680</name>
</gene>
<dbReference type="InterPro" id="IPR000209">
    <property type="entry name" value="Peptidase_S8/S53_dom"/>
</dbReference>
<feature type="active site" description="Charge relay system" evidence="5 6">
    <location>
        <position position="447"/>
    </location>
</feature>
<reference evidence="12" key="1">
    <citation type="submission" date="2016-06" db="EMBL/GenBank/DDBJ databases">
        <authorList>
            <person name="Varghese N."/>
            <person name="Submissions Spin"/>
        </authorList>
    </citation>
    <scope>NUCLEOTIDE SEQUENCE [LARGE SCALE GENOMIC DNA]</scope>
    <source>
        <strain evidence="12">DSM 45431</strain>
    </source>
</reference>
<dbReference type="InterPro" id="IPR023828">
    <property type="entry name" value="Peptidase_S8_Ser-AS"/>
</dbReference>
<dbReference type="PROSITE" id="PS51892">
    <property type="entry name" value="SUBTILASE"/>
    <property type="match status" value="1"/>
</dbReference>
<evidence type="ECO:0000259" key="10">
    <source>
        <dbReference type="Pfam" id="PF00082"/>
    </source>
</evidence>
<dbReference type="InterPro" id="IPR023827">
    <property type="entry name" value="Peptidase_S8_Asp-AS"/>
</dbReference>
<dbReference type="InterPro" id="IPR015500">
    <property type="entry name" value="Peptidase_S8_subtilisin-rel"/>
</dbReference>
<dbReference type="InterPro" id="IPR022398">
    <property type="entry name" value="Peptidase_S8_His-AS"/>
</dbReference>
<evidence type="ECO:0000313" key="12">
    <source>
        <dbReference type="Proteomes" id="UP000199413"/>
    </source>
</evidence>
<evidence type="ECO:0000256" key="1">
    <source>
        <dbReference type="ARBA" id="ARBA00011073"/>
    </source>
</evidence>
<name>A0A1C6RPZ3_9ACTN</name>
<dbReference type="CDD" id="cd07487">
    <property type="entry name" value="Peptidases_S8_1"/>
    <property type="match status" value="1"/>
</dbReference>
<feature type="domain" description="Peptidase S8/S53" evidence="10">
    <location>
        <begin position="229"/>
        <end position="493"/>
    </location>
</feature>
<protein>
    <submittedName>
        <fullName evidence="11">Subtilase family protein</fullName>
    </submittedName>
</protein>
<dbReference type="InterPro" id="IPR050131">
    <property type="entry name" value="Peptidase_S8_subtilisin-like"/>
</dbReference>
<dbReference type="PROSITE" id="PS00138">
    <property type="entry name" value="SUBTILASE_SER"/>
    <property type="match status" value="1"/>
</dbReference>
<keyword evidence="9" id="KW-0732">Signal</keyword>
<keyword evidence="2 6" id="KW-0645">Protease</keyword>
<feature type="signal peptide" evidence="9">
    <location>
        <begin position="1"/>
        <end position="29"/>
    </location>
</feature>
<dbReference type="PROSITE" id="PS00136">
    <property type="entry name" value="SUBTILASE_ASP"/>
    <property type="match status" value="1"/>
</dbReference>
<dbReference type="GO" id="GO:0004252">
    <property type="term" value="F:serine-type endopeptidase activity"/>
    <property type="evidence" value="ECO:0007669"/>
    <property type="project" value="UniProtKB-UniRule"/>
</dbReference>
<evidence type="ECO:0000256" key="6">
    <source>
        <dbReference type="PROSITE-ProRule" id="PRU01240"/>
    </source>
</evidence>
<evidence type="ECO:0000256" key="5">
    <source>
        <dbReference type="PIRSR" id="PIRSR615500-1"/>
    </source>
</evidence>
<evidence type="ECO:0000256" key="4">
    <source>
        <dbReference type="ARBA" id="ARBA00022825"/>
    </source>
</evidence>
<feature type="region of interest" description="Disordered" evidence="8">
    <location>
        <begin position="24"/>
        <end position="50"/>
    </location>
</feature>
<feature type="active site" description="Charge relay system" evidence="5 6">
    <location>
        <position position="270"/>
    </location>
</feature>
<dbReference type="Proteomes" id="UP000199413">
    <property type="component" value="Unassembled WGS sequence"/>
</dbReference>
<proteinExistence type="inferred from homology"/>
<feature type="chain" id="PRO_5008744994" evidence="9">
    <location>
        <begin position="30"/>
        <end position="1121"/>
    </location>
</feature>
<keyword evidence="12" id="KW-1185">Reference proteome</keyword>
<dbReference type="PANTHER" id="PTHR43806:SF65">
    <property type="entry name" value="SERINE PROTEASE APRX"/>
    <property type="match status" value="1"/>
</dbReference>
<dbReference type="STRING" id="568872.GA0070624_1680"/>
<dbReference type="SUPFAM" id="SSF52743">
    <property type="entry name" value="Subtilisin-like"/>
    <property type="match status" value="1"/>
</dbReference>
<feature type="active site" description="Charge relay system" evidence="5 6">
    <location>
        <position position="238"/>
    </location>
</feature>
<dbReference type="OrthoDB" id="5167143at2"/>
<dbReference type="AlphaFoldDB" id="A0A1C6RPZ3"/>
<dbReference type="InterPro" id="IPR036852">
    <property type="entry name" value="Peptidase_S8/S53_dom_sf"/>
</dbReference>
<accession>A0A1C6RPZ3</accession>
<evidence type="ECO:0000256" key="2">
    <source>
        <dbReference type="ARBA" id="ARBA00022670"/>
    </source>
</evidence>
<sequence>MRSVRKISALALLVLGVSAVAPGGSPASAQPRAAKPATTPAVASAKPATTPAVASKPRTVTLLTGDTVHVSTVDGQTAVDVVPGKGRERIPFITHSAGEDVRVIPADAVGLLNRGKLDERLFDISTLVGFGYDDSRATLPLIVQHGSAAPARIAGGRTTRELPGASAVAESRADAVSFWNTITSAASGTERQLRAGVDKIWLDGLRHPTLDVSVPLTGAPQAWQAGWTGTGVKVGVIDTGIDQTHPDLADRVAAAQNFTSDPDTLDRVGHGTHVASTIAGTAAASQGRYKGMAPGATLYSAKVCVEYGCPESAIVAGMTWVAQQGVKVANMSLGGPDSPETDPIEAALADLTHRYGVLFVVAAGNSGEAGESTVSSPGDVEEALTVGAVTKTGELAEFSSRGPRTADAGIKPDITAPGVGIVAARSSTSDRFPYPENPQYTSLSGTSMATPHVAGAAAILAQQHPDWAPERIKSTLMAAAQPSDAIGVYEQGAGFLNVARAIQQPVTASPVSVAFERTTAAQQRTVTYANSGSSDLTLAVSLDAKDADGAPAPAGLFSLSASSVTVPAGGTATVTVNVQAGGDLPDRYFGGEVTATGGGAQVQTPVALDVARHELALKLVGPDGGAPTAEQGWVTVLLDLDRQTILVLGDPAATRYRVRAGRYLVQTYMVSGDPLHPDITSLVRPSLDLTTDQALTMDTRLAKAIAVSVPNPKATAVWQESGWTIRTEQPQIWGSNDPYAVLMNVPFDRVRTAQIGAGKTPGFVSYVHGMWGQVRQGSLHNSPYAYRVYLYQPEEMMTGLTRKLGVGDFATVRSQISADVAGVPVARTAVAHAPGNSPIYRDERNVPPWFTYDVPSTITEYYNQDKQAVWQSTSAQPRYTYYQSAWTSFQPGRTYNVKWANAVAGPVFPEPNFGQQFATRYWGDNIGGPGPLHGDGTGHMGFRFARGGSVQVNLYRNGVKVGDANQTPWVWNVPAETGDYRLTATFRSDPAFTLSTVVDAEWTFKSGHVSDGELVKLPMTAIRYTPELNINNRAPANQLFAIPVSLDRQIGAEPGQATSLTVEASFDDGKTWQQLTVQRSGEKAVVWVHNPAGTGFVSLRAAATDTSGNTVKQTIIRAYRY</sequence>
<feature type="compositionally biased region" description="Low complexity" evidence="8">
    <location>
        <begin position="24"/>
        <end position="34"/>
    </location>
</feature>
<comment type="similarity">
    <text evidence="1 6 7">Belongs to the peptidase S8 family.</text>
</comment>
<keyword evidence="3 6" id="KW-0378">Hydrolase</keyword>
<dbReference type="PROSITE" id="PS00137">
    <property type="entry name" value="SUBTILASE_HIS"/>
    <property type="match status" value="1"/>
</dbReference>
<keyword evidence="4 6" id="KW-0720">Serine protease</keyword>
<dbReference type="PRINTS" id="PR00723">
    <property type="entry name" value="SUBTILISIN"/>
</dbReference>
<dbReference type="RefSeq" id="WP_091338467.1">
    <property type="nucleotide sequence ID" value="NZ_FMHV01000002.1"/>
</dbReference>
<evidence type="ECO:0000313" key="11">
    <source>
        <dbReference type="EMBL" id="SCL19095.1"/>
    </source>
</evidence>